<dbReference type="STRING" id="196627.cg2023"/>
<name>Q8NPK9_CORGL</name>
<evidence type="ECO:0000313" key="2">
    <source>
        <dbReference type="EMBL" id="BAB99196.1"/>
    </source>
</evidence>
<dbReference type="BioCyc" id="CORYNE:G18NG-11395-MONOMER"/>
<keyword evidence="1" id="KW-0472">Membrane</keyword>
<dbReference type="HOGENOM" id="CLU_2057431_0_0_11"/>
<protein>
    <submittedName>
        <fullName evidence="2">Hypothetical membrane protein</fullName>
    </submittedName>
</protein>
<organism evidence="2 3">
    <name type="scientific">Corynebacterium glutamicum (strain ATCC 13032 / DSM 20300 / JCM 1318 / BCRC 11384 / CCUG 27702 / LMG 3730 / NBRC 12168 / NCIMB 10025 / NRRL B-2784 / 534)</name>
    <dbReference type="NCBI Taxonomy" id="196627"/>
    <lineage>
        <taxon>Bacteria</taxon>
        <taxon>Bacillati</taxon>
        <taxon>Actinomycetota</taxon>
        <taxon>Actinomycetes</taxon>
        <taxon>Mycobacteriales</taxon>
        <taxon>Corynebacteriaceae</taxon>
        <taxon>Corynebacterium</taxon>
    </lineage>
</organism>
<feature type="transmembrane region" description="Helical" evidence="1">
    <location>
        <begin position="98"/>
        <end position="119"/>
    </location>
</feature>
<dbReference type="AlphaFoldDB" id="Q8NPK9"/>
<evidence type="ECO:0000256" key="1">
    <source>
        <dbReference type="SAM" id="Phobius"/>
    </source>
</evidence>
<keyword evidence="1" id="KW-0812">Transmembrane</keyword>
<evidence type="ECO:0000313" key="3">
    <source>
        <dbReference type="Proteomes" id="UP000000582"/>
    </source>
</evidence>
<accession>Q8NPK9</accession>
<sequence length="133" mass="13829">MFITYGNSVESRVNMSIPGNVSYVAQGGTGWDGADQYTTGESWDLQSFLENSTDYLMIIGGSLLALVGGAAVIWGFVNVMRKLFGGQSGQQIQWFTTILLIIVGGAFLVGGITLALNFASGAGDTVTGFGTGG</sequence>
<reference evidence="3" key="1">
    <citation type="journal article" date="2003" name="Appl. Microbiol. Biotechnol.">
        <title>The Corynebacterium glutamicum genome: features and impacts on biotechnological processes.</title>
        <authorList>
            <person name="Ikeda M."/>
            <person name="Nakagawa S."/>
        </authorList>
    </citation>
    <scope>NUCLEOTIDE SEQUENCE [LARGE SCALE GENOMIC DNA]</scope>
    <source>
        <strain evidence="3">ATCC 13032 / DSM 20300 / BCRC 11384 / JCM 1318 / LMG 3730 / NCIMB 10025</strain>
    </source>
</reference>
<dbReference type="KEGG" id="cgl:Cgl1803"/>
<keyword evidence="3" id="KW-1185">Reference proteome</keyword>
<dbReference type="eggNOG" id="ENOG5031Y3R">
    <property type="taxonomic scope" value="Bacteria"/>
</dbReference>
<dbReference type="OrthoDB" id="9882458at2"/>
<dbReference type="Proteomes" id="UP000000582">
    <property type="component" value="Chromosome"/>
</dbReference>
<gene>
    <name evidence="2" type="ordered locus">Cgl1803</name>
</gene>
<feature type="transmembrane region" description="Helical" evidence="1">
    <location>
        <begin position="55"/>
        <end position="77"/>
    </location>
</feature>
<dbReference type="EMBL" id="BA000036">
    <property type="protein sequence ID" value="BAB99196.1"/>
    <property type="molecule type" value="Genomic_DNA"/>
</dbReference>
<keyword evidence="1" id="KW-1133">Transmembrane helix</keyword>
<dbReference type="PATRIC" id="fig|196627.13.peg.1752"/>
<proteinExistence type="predicted"/>